<keyword evidence="2" id="KW-1185">Reference proteome</keyword>
<comment type="caution">
    <text evidence="1">The sequence shown here is derived from an EMBL/GenBank/DDBJ whole genome shotgun (WGS) entry which is preliminary data.</text>
</comment>
<protein>
    <recommendedName>
        <fullName evidence="3">C2H2-type domain-containing protein</fullName>
    </recommendedName>
</protein>
<proteinExistence type="predicted"/>
<evidence type="ECO:0000313" key="1">
    <source>
        <dbReference type="EMBL" id="KAJ3227134.1"/>
    </source>
</evidence>
<feature type="non-terminal residue" evidence="1">
    <location>
        <position position="90"/>
    </location>
</feature>
<accession>A0AAD5U778</accession>
<sequence>MFCLETLFHSRVVECKGSDEIPVELNMKLDTNLKLKSVYSSRKKVSGSRKAYKCNHCDYEFYFRNNSASKHLPTVKKLNGKKKRSSKFHK</sequence>
<evidence type="ECO:0008006" key="3">
    <source>
        <dbReference type="Google" id="ProtNLM"/>
    </source>
</evidence>
<dbReference type="AlphaFoldDB" id="A0AAD5U778"/>
<name>A0AAD5U778_9FUNG</name>
<dbReference type="Proteomes" id="UP001211065">
    <property type="component" value="Unassembled WGS sequence"/>
</dbReference>
<organism evidence="1 2">
    <name type="scientific">Clydaea vesicula</name>
    <dbReference type="NCBI Taxonomy" id="447962"/>
    <lineage>
        <taxon>Eukaryota</taxon>
        <taxon>Fungi</taxon>
        <taxon>Fungi incertae sedis</taxon>
        <taxon>Chytridiomycota</taxon>
        <taxon>Chytridiomycota incertae sedis</taxon>
        <taxon>Chytridiomycetes</taxon>
        <taxon>Lobulomycetales</taxon>
        <taxon>Lobulomycetaceae</taxon>
        <taxon>Clydaea</taxon>
    </lineage>
</organism>
<evidence type="ECO:0000313" key="2">
    <source>
        <dbReference type="Proteomes" id="UP001211065"/>
    </source>
</evidence>
<reference evidence="1" key="1">
    <citation type="submission" date="2020-05" db="EMBL/GenBank/DDBJ databases">
        <title>Phylogenomic resolution of chytrid fungi.</title>
        <authorList>
            <person name="Stajich J.E."/>
            <person name="Amses K."/>
            <person name="Simmons R."/>
            <person name="Seto K."/>
            <person name="Myers J."/>
            <person name="Bonds A."/>
            <person name="Quandt C.A."/>
            <person name="Barry K."/>
            <person name="Liu P."/>
            <person name="Grigoriev I."/>
            <person name="Longcore J.E."/>
            <person name="James T.Y."/>
        </authorList>
    </citation>
    <scope>NUCLEOTIDE SEQUENCE</scope>
    <source>
        <strain evidence="1">JEL0476</strain>
    </source>
</reference>
<dbReference type="EMBL" id="JADGJW010000022">
    <property type="protein sequence ID" value="KAJ3227134.1"/>
    <property type="molecule type" value="Genomic_DNA"/>
</dbReference>
<gene>
    <name evidence="1" type="ORF">HK099_003353</name>
</gene>